<sequence length="190" mass="20572">MKHSLSALVLASLLALSGCASVFGPPLTPGMPVQEVIARKGAPAIEYPDGNTKILEWPAGEWSQYAYMARIGPDGRLISYDNVRTREKFATIKVNQFNKNDVLRTVGHPTETEYLPLKKQEVWSYRYKEEGIWNSMMHIYFDSSGIVRGMENGQDPLYLRDNGFFGGLGGIGGGIGIGIGGGGGGIGIGF</sequence>
<feature type="signal peptide" evidence="1">
    <location>
        <begin position="1"/>
        <end position="20"/>
    </location>
</feature>
<accession>C3X6V8</accession>
<dbReference type="RefSeq" id="WP_005875546.1">
    <property type="nucleotide sequence ID" value="NZ_CABMNL010000001.1"/>
</dbReference>
<dbReference type="HOGENOM" id="CLU_090266_1_0_4"/>
<dbReference type="AlphaFoldDB" id="C3X6V8"/>
<evidence type="ECO:0000256" key="1">
    <source>
        <dbReference type="SAM" id="SignalP"/>
    </source>
</evidence>
<reference evidence="2" key="1">
    <citation type="submission" date="2011-10" db="EMBL/GenBank/DDBJ databases">
        <title>The Genome Sequence of Oxalobacter formigenes HOxBLS.</title>
        <authorList>
            <consortium name="The Broad Institute Genome Sequencing Platform"/>
            <person name="Earl A."/>
            <person name="Ward D."/>
            <person name="Feldgarden M."/>
            <person name="Gevers D."/>
            <person name="Allison M.J."/>
            <person name="Humphrey S."/>
            <person name="Young S.K."/>
            <person name="Zeng Q."/>
            <person name="Gargeya S."/>
            <person name="Fitzgerald M."/>
            <person name="Haas B."/>
            <person name="Abouelleil A."/>
            <person name="Alvarado L."/>
            <person name="Arachchi H.M."/>
            <person name="Berlin A."/>
            <person name="Brown A."/>
            <person name="Chapman S.B."/>
            <person name="Chen Z."/>
            <person name="Dunbar C."/>
            <person name="Freedman E."/>
            <person name="Gearin G."/>
            <person name="Goldberg J."/>
            <person name="Griggs A."/>
            <person name="Gujja S."/>
            <person name="Heiman D."/>
            <person name="Howarth C."/>
            <person name="Larson L."/>
            <person name="Lui A."/>
            <person name="MacDonald P.J.P."/>
            <person name="Montmayeur A."/>
            <person name="Murphy C."/>
            <person name="Neiman D."/>
            <person name="Pearson M."/>
            <person name="Priest M."/>
            <person name="Roberts A."/>
            <person name="Saif S."/>
            <person name="Shea T."/>
            <person name="Shenoy N."/>
            <person name="Sisk P."/>
            <person name="Stolte C."/>
            <person name="Sykes S."/>
            <person name="Wortman J."/>
            <person name="Nusbaum C."/>
            <person name="Birren B."/>
        </authorList>
    </citation>
    <scope>NUCLEOTIDE SEQUENCE [LARGE SCALE GENOMIC DNA]</scope>
    <source>
        <strain evidence="2">HOxBLS</strain>
    </source>
</reference>
<dbReference type="Proteomes" id="UP000003973">
    <property type="component" value="Unassembled WGS sequence"/>
</dbReference>
<evidence type="ECO:0000313" key="2">
    <source>
        <dbReference type="EMBL" id="EEO26871.1"/>
    </source>
</evidence>
<gene>
    <name evidence="2" type="ORF">OFAG_00024</name>
</gene>
<comment type="caution">
    <text evidence="2">The sequence shown here is derived from an EMBL/GenBank/DDBJ whole genome shotgun (WGS) entry which is preliminary data.</text>
</comment>
<evidence type="ECO:0000313" key="3">
    <source>
        <dbReference type="Proteomes" id="UP000003973"/>
    </source>
</evidence>
<feature type="chain" id="PRO_5002934114" description="Lipoprotein SmpA/OmlA domain-containing protein" evidence="1">
    <location>
        <begin position="21"/>
        <end position="190"/>
    </location>
</feature>
<dbReference type="PROSITE" id="PS51257">
    <property type="entry name" value="PROKAR_LIPOPROTEIN"/>
    <property type="match status" value="1"/>
</dbReference>
<evidence type="ECO:0008006" key="4">
    <source>
        <dbReference type="Google" id="ProtNLM"/>
    </source>
</evidence>
<name>C3X6V8_9BURK</name>
<keyword evidence="3" id="KW-1185">Reference proteome</keyword>
<keyword evidence="1" id="KW-0732">Signal</keyword>
<dbReference type="eggNOG" id="COG2913">
    <property type="taxonomic scope" value="Bacteria"/>
</dbReference>
<protein>
    <recommendedName>
        <fullName evidence="4">Lipoprotein SmpA/OmlA domain-containing protein</fullName>
    </recommendedName>
</protein>
<proteinExistence type="predicted"/>
<dbReference type="EMBL" id="ACDP02000029">
    <property type="protein sequence ID" value="EEO26871.1"/>
    <property type="molecule type" value="Genomic_DNA"/>
</dbReference>
<organism evidence="2 3">
    <name type="scientific">Oxalobacter paraformigenes</name>
    <dbReference type="NCBI Taxonomy" id="556268"/>
    <lineage>
        <taxon>Bacteria</taxon>
        <taxon>Pseudomonadati</taxon>
        <taxon>Pseudomonadota</taxon>
        <taxon>Betaproteobacteria</taxon>
        <taxon>Burkholderiales</taxon>
        <taxon>Oxalobacteraceae</taxon>
        <taxon>Oxalobacter</taxon>
    </lineage>
</organism>